<keyword evidence="1" id="KW-1133">Transmembrane helix</keyword>
<dbReference type="Proteomes" id="UP000050454">
    <property type="component" value="Unassembled WGS sequence"/>
</dbReference>
<reference evidence="2 3" key="1">
    <citation type="submission" date="2015-07" db="EMBL/GenBank/DDBJ databases">
        <title>The draft genome sequence of Leadbetterella sp. JN14-9.</title>
        <authorList>
            <person name="Liu Y."/>
            <person name="Du J."/>
            <person name="Shao Z."/>
        </authorList>
    </citation>
    <scope>NUCLEOTIDE SEQUENCE [LARGE SCALE GENOMIC DNA]</scope>
    <source>
        <strain evidence="2 3">JN14-9</strain>
    </source>
</reference>
<dbReference type="STRING" id="1605367.AFM12_04910"/>
<dbReference type="AlphaFoldDB" id="A0A0P7BG63"/>
<feature type="transmembrane region" description="Helical" evidence="1">
    <location>
        <begin position="12"/>
        <end position="33"/>
    </location>
</feature>
<evidence type="ECO:0000313" key="2">
    <source>
        <dbReference type="EMBL" id="KPM49911.1"/>
    </source>
</evidence>
<organism evidence="2 3">
    <name type="scientific">Jiulongibacter sediminis</name>
    <dbReference type="NCBI Taxonomy" id="1605367"/>
    <lineage>
        <taxon>Bacteria</taxon>
        <taxon>Pseudomonadati</taxon>
        <taxon>Bacteroidota</taxon>
        <taxon>Cytophagia</taxon>
        <taxon>Cytophagales</taxon>
        <taxon>Leadbetterellaceae</taxon>
        <taxon>Jiulongibacter</taxon>
    </lineage>
</organism>
<dbReference type="Pfam" id="PF04977">
    <property type="entry name" value="DivIC"/>
    <property type="match status" value="1"/>
</dbReference>
<comment type="caution">
    <text evidence="2">The sequence shown here is derived from an EMBL/GenBank/DDBJ whole genome shotgun (WGS) entry which is preliminary data.</text>
</comment>
<dbReference type="InterPro" id="IPR007060">
    <property type="entry name" value="FtsL/DivIC"/>
</dbReference>
<protein>
    <recommendedName>
        <fullName evidence="4">Septum formation initiator</fullName>
    </recommendedName>
</protein>
<keyword evidence="1" id="KW-0472">Membrane</keyword>
<name>A0A0P7BG63_9BACT</name>
<dbReference type="OrthoDB" id="1467719at2"/>
<proteinExistence type="predicted"/>
<sequence>MNWSAFLRKNGYYVYSSLFLLVWLTFFDGANFITQFKLWNKLQDYEAQIEYYDEELAKLKEKERAILSDKDALETYGREKYLMKKEGETVFVIVDENGEMMEEVE</sequence>
<evidence type="ECO:0000313" key="3">
    <source>
        <dbReference type="Proteomes" id="UP000050454"/>
    </source>
</evidence>
<gene>
    <name evidence="2" type="ORF">AFM12_04910</name>
</gene>
<accession>A0A0P7BG63</accession>
<dbReference type="EMBL" id="LGTQ01000005">
    <property type="protein sequence ID" value="KPM49911.1"/>
    <property type="molecule type" value="Genomic_DNA"/>
</dbReference>
<keyword evidence="1" id="KW-0812">Transmembrane</keyword>
<evidence type="ECO:0000256" key="1">
    <source>
        <dbReference type="SAM" id="Phobius"/>
    </source>
</evidence>
<keyword evidence="3" id="KW-1185">Reference proteome</keyword>
<evidence type="ECO:0008006" key="4">
    <source>
        <dbReference type="Google" id="ProtNLM"/>
    </source>
</evidence>
<dbReference type="RefSeq" id="WP_055144459.1">
    <property type="nucleotide sequence ID" value="NZ_JXSZ01000005.1"/>
</dbReference>